<sequence>MAQYQRLTSKLDHHPHKMIRLHTVNGVDDGIWKGDCNIFSNRYLQQLNQVGLCPLRPANRPHPEQCRPHLPAMHVHLDQRFLQVGNISNPGCLGLCSHFFPQRLEKHQILLSGLRHVPYNNILKPG</sequence>
<dbReference type="Proteomes" id="UP000501690">
    <property type="component" value="Linkage Group LG3"/>
</dbReference>
<dbReference type="AlphaFoldDB" id="A0A4D6LGM2"/>
<proteinExistence type="predicted"/>
<protein>
    <submittedName>
        <fullName evidence="1">Uncharacterized protein</fullName>
    </submittedName>
</protein>
<organism evidence="1 2">
    <name type="scientific">Vigna unguiculata</name>
    <name type="common">Cowpea</name>
    <dbReference type="NCBI Taxonomy" id="3917"/>
    <lineage>
        <taxon>Eukaryota</taxon>
        <taxon>Viridiplantae</taxon>
        <taxon>Streptophyta</taxon>
        <taxon>Embryophyta</taxon>
        <taxon>Tracheophyta</taxon>
        <taxon>Spermatophyta</taxon>
        <taxon>Magnoliopsida</taxon>
        <taxon>eudicotyledons</taxon>
        <taxon>Gunneridae</taxon>
        <taxon>Pentapetalae</taxon>
        <taxon>rosids</taxon>
        <taxon>fabids</taxon>
        <taxon>Fabales</taxon>
        <taxon>Fabaceae</taxon>
        <taxon>Papilionoideae</taxon>
        <taxon>50 kb inversion clade</taxon>
        <taxon>NPAAA clade</taxon>
        <taxon>indigoferoid/millettioid clade</taxon>
        <taxon>Phaseoleae</taxon>
        <taxon>Vigna</taxon>
    </lineage>
</organism>
<name>A0A4D6LGM2_VIGUN</name>
<dbReference type="EMBL" id="CP039347">
    <property type="protein sequence ID" value="QCD87660.1"/>
    <property type="molecule type" value="Genomic_DNA"/>
</dbReference>
<gene>
    <name evidence="1" type="ORF">DEO72_LG3g2199</name>
</gene>
<evidence type="ECO:0000313" key="1">
    <source>
        <dbReference type="EMBL" id="QCD87660.1"/>
    </source>
</evidence>
<evidence type="ECO:0000313" key="2">
    <source>
        <dbReference type="Proteomes" id="UP000501690"/>
    </source>
</evidence>
<keyword evidence="2" id="KW-1185">Reference proteome</keyword>
<accession>A0A4D6LGM2</accession>
<reference evidence="1 2" key="1">
    <citation type="submission" date="2019-04" db="EMBL/GenBank/DDBJ databases">
        <title>An improved genome assembly and genetic linkage map for asparagus bean, Vigna unguiculata ssp. sesquipedialis.</title>
        <authorList>
            <person name="Xia Q."/>
            <person name="Zhang R."/>
            <person name="Dong Y."/>
        </authorList>
    </citation>
    <scope>NUCLEOTIDE SEQUENCE [LARGE SCALE GENOMIC DNA]</scope>
    <source>
        <tissue evidence="1">Leaf</tissue>
    </source>
</reference>